<evidence type="ECO:0000256" key="1">
    <source>
        <dbReference type="SAM" id="MobiDB-lite"/>
    </source>
</evidence>
<dbReference type="Proteomes" id="UP000501690">
    <property type="component" value="Linkage Group LG8"/>
</dbReference>
<name>A0A4D6MW51_VIGUN</name>
<proteinExistence type="predicted"/>
<sequence length="151" mass="16579">MRDDGAPGSGLARTGEETRKIGDSGGLALADDTFGGDRGRGTHQKSSPIDVPPIESRGRRGKTQRKTCYGVYAQFSLASHWLGQPEEGPLEGNAGKNVLMLLKKKCAASVEVCGRILGCRRDENLAYVEIKWRKKRMLNELVSWPTYDDGR</sequence>
<evidence type="ECO:0000313" key="2">
    <source>
        <dbReference type="EMBL" id="QCE04115.1"/>
    </source>
</evidence>
<organism evidence="2 3">
    <name type="scientific">Vigna unguiculata</name>
    <name type="common">Cowpea</name>
    <dbReference type="NCBI Taxonomy" id="3917"/>
    <lineage>
        <taxon>Eukaryota</taxon>
        <taxon>Viridiplantae</taxon>
        <taxon>Streptophyta</taxon>
        <taxon>Embryophyta</taxon>
        <taxon>Tracheophyta</taxon>
        <taxon>Spermatophyta</taxon>
        <taxon>Magnoliopsida</taxon>
        <taxon>eudicotyledons</taxon>
        <taxon>Gunneridae</taxon>
        <taxon>Pentapetalae</taxon>
        <taxon>rosids</taxon>
        <taxon>fabids</taxon>
        <taxon>Fabales</taxon>
        <taxon>Fabaceae</taxon>
        <taxon>Papilionoideae</taxon>
        <taxon>50 kb inversion clade</taxon>
        <taxon>NPAAA clade</taxon>
        <taxon>indigoferoid/millettioid clade</taxon>
        <taxon>Phaseoleae</taxon>
        <taxon>Vigna</taxon>
    </lineage>
</organism>
<keyword evidence="3" id="KW-1185">Reference proteome</keyword>
<gene>
    <name evidence="2" type="ORF">DEO72_LG8g2148</name>
</gene>
<accession>A0A4D6MW51</accession>
<dbReference type="AlphaFoldDB" id="A0A4D6MW51"/>
<dbReference type="EMBL" id="CP039352">
    <property type="protein sequence ID" value="QCE04115.1"/>
    <property type="molecule type" value="Genomic_DNA"/>
</dbReference>
<protein>
    <submittedName>
        <fullName evidence="2">Uncharacterized protein</fullName>
    </submittedName>
</protein>
<evidence type="ECO:0000313" key="3">
    <source>
        <dbReference type="Proteomes" id="UP000501690"/>
    </source>
</evidence>
<feature type="region of interest" description="Disordered" evidence="1">
    <location>
        <begin position="1"/>
        <end position="64"/>
    </location>
</feature>
<reference evidence="2 3" key="1">
    <citation type="submission" date="2019-04" db="EMBL/GenBank/DDBJ databases">
        <title>An improved genome assembly and genetic linkage map for asparagus bean, Vigna unguiculata ssp. sesquipedialis.</title>
        <authorList>
            <person name="Xia Q."/>
            <person name="Zhang R."/>
            <person name="Dong Y."/>
        </authorList>
    </citation>
    <scope>NUCLEOTIDE SEQUENCE [LARGE SCALE GENOMIC DNA]</scope>
    <source>
        <tissue evidence="2">Leaf</tissue>
    </source>
</reference>